<evidence type="ECO:0000256" key="1">
    <source>
        <dbReference type="SAM" id="MobiDB-lite"/>
    </source>
</evidence>
<dbReference type="GeneID" id="20813761"/>
<evidence type="ECO:0000313" key="2">
    <source>
        <dbReference type="EMBL" id="ETV73663.1"/>
    </source>
</evidence>
<dbReference type="EMBL" id="KI913148">
    <property type="protein sequence ID" value="ETV73663.1"/>
    <property type="molecule type" value="Genomic_DNA"/>
</dbReference>
<accession>W4G405</accession>
<reference evidence="2" key="1">
    <citation type="submission" date="2013-12" db="EMBL/GenBank/DDBJ databases">
        <title>The Genome Sequence of Aphanomyces astaci APO3.</title>
        <authorList>
            <consortium name="The Broad Institute Genomics Platform"/>
            <person name="Russ C."/>
            <person name="Tyler B."/>
            <person name="van West P."/>
            <person name="Dieguez-Uribeondo J."/>
            <person name="Young S.K."/>
            <person name="Zeng Q."/>
            <person name="Gargeya S."/>
            <person name="Fitzgerald M."/>
            <person name="Abouelleil A."/>
            <person name="Alvarado L."/>
            <person name="Chapman S.B."/>
            <person name="Gainer-Dewar J."/>
            <person name="Goldberg J."/>
            <person name="Griggs A."/>
            <person name="Gujja S."/>
            <person name="Hansen M."/>
            <person name="Howarth C."/>
            <person name="Imamovic A."/>
            <person name="Ireland A."/>
            <person name="Larimer J."/>
            <person name="McCowan C."/>
            <person name="Murphy C."/>
            <person name="Pearson M."/>
            <person name="Poon T.W."/>
            <person name="Priest M."/>
            <person name="Roberts A."/>
            <person name="Saif S."/>
            <person name="Shea T."/>
            <person name="Sykes S."/>
            <person name="Wortman J."/>
            <person name="Nusbaum C."/>
            <person name="Birren B."/>
        </authorList>
    </citation>
    <scope>NUCLEOTIDE SEQUENCE [LARGE SCALE GENOMIC DNA]</scope>
    <source>
        <strain evidence="2">APO3</strain>
    </source>
</reference>
<dbReference type="VEuPathDB" id="FungiDB:H257_11765"/>
<dbReference type="OrthoDB" id="64267at2759"/>
<dbReference type="AlphaFoldDB" id="W4G405"/>
<protein>
    <submittedName>
        <fullName evidence="2">Uncharacterized protein</fullName>
    </submittedName>
</protein>
<sequence>MARGLVAQPSGMQKESSQSNIWKHVRASQNQHLVQLLEASLQKEDRRLARLVAATGNAKAKRRLEMHFNVERDRERKLFELVKQDHDVTLRSKMKAARVQKTLSTISTTNKQQQPTDASRRPPPKPPKLRHASSSSDASTKKHPCHQSSQVVQIRANAIPSRLRPLTTSSANNVARERLTPVQVDAFRMYVTQKLENAPTTKLRDRRSSAWLTADNVHEHTTRMSSTLLVQKCHLLKQLHDIVTKQQRILLQDDQCTVRSAVSSYKSTTPTTNTMHDYLYVPFASIP</sequence>
<feature type="region of interest" description="Disordered" evidence="1">
    <location>
        <begin position="93"/>
        <end position="150"/>
    </location>
</feature>
<name>W4G405_APHAT</name>
<gene>
    <name evidence="2" type="ORF">H257_11765</name>
</gene>
<proteinExistence type="predicted"/>
<dbReference type="RefSeq" id="XP_009837089.1">
    <property type="nucleotide sequence ID" value="XM_009838787.1"/>
</dbReference>
<feature type="compositionally biased region" description="Polar residues" evidence="1">
    <location>
        <begin position="101"/>
        <end position="117"/>
    </location>
</feature>
<organism evidence="2">
    <name type="scientific">Aphanomyces astaci</name>
    <name type="common">Crayfish plague agent</name>
    <dbReference type="NCBI Taxonomy" id="112090"/>
    <lineage>
        <taxon>Eukaryota</taxon>
        <taxon>Sar</taxon>
        <taxon>Stramenopiles</taxon>
        <taxon>Oomycota</taxon>
        <taxon>Saprolegniomycetes</taxon>
        <taxon>Saprolegniales</taxon>
        <taxon>Verrucalvaceae</taxon>
        <taxon>Aphanomyces</taxon>
    </lineage>
</organism>